<dbReference type="Proteomes" id="UP000053447">
    <property type="component" value="Unassembled WGS sequence"/>
</dbReference>
<proteinExistence type="inferred from homology"/>
<dbReference type="PANTHER" id="PTHR13208:SF2">
    <property type="entry name" value="MEDIATOR OF RNA POLYMERASE II TRANSCRIPTION SUBUNIT 4"/>
    <property type="match status" value="1"/>
</dbReference>
<evidence type="ECO:0000256" key="2">
    <source>
        <dbReference type="ARBA" id="ARBA00009626"/>
    </source>
</evidence>
<comment type="subcellular location">
    <subcellularLocation>
        <location evidence="1 8">Nucleus</location>
    </subcellularLocation>
</comment>
<sequence length="230" mass="25918">MDYNKFEILAAAATSFCSALASTFDATNIYTHATAVIKANAAFQELVDQRKSYQYVMSTHSFSVALHQDNIQRIRTLSNEAIALNDQLDQCMHRLLDAHKRLNETIVKDEKFTSTRTVPHTMLLNYAAKISKFSSAPNGYDPDNGLYGNTPAYFPWPPEDAMRKGVLMMPRTQTEFFGTKTSTPSTEIDQPNIPNDELPTEPIPSKKSYINVFDGLDLYEPKDSDETNMQ</sequence>
<dbReference type="InterPro" id="IPR019258">
    <property type="entry name" value="Mediator_Med4"/>
</dbReference>
<feature type="compositionally biased region" description="Polar residues" evidence="9">
    <location>
        <begin position="179"/>
        <end position="193"/>
    </location>
</feature>
<dbReference type="Pfam" id="PF10018">
    <property type="entry name" value="Med4"/>
    <property type="match status" value="1"/>
</dbReference>
<gene>
    <name evidence="8" type="primary">MED4</name>
    <name evidence="10" type="ORF">T551_01734</name>
</gene>
<reference evidence="11" key="1">
    <citation type="journal article" date="2016" name="Nat. Commun.">
        <title>Genome analysis of three Pneumocystis species reveals adaptation mechanisms to life exclusively in mammalian hosts.</title>
        <authorList>
            <person name="Ma L."/>
            <person name="Chen Z."/>
            <person name="Huang D.W."/>
            <person name="Kutty G."/>
            <person name="Ishihara M."/>
            <person name="Wang H."/>
            <person name="Abouelleil A."/>
            <person name="Bishop L."/>
            <person name="Davey E."/>
            <person name="Deng R."/>
            <person name="Deng X."/>
            <person name="Fan L."/>
            <person name="Fantoni G."/>
            <person name="Fitzgerald M."/>
            <person name="Gogineni E."/>
            <person name="Goldberg J.M."/>
            <person name="Handley G."/>
            <person name="Hu X."/>
            <person name="Huber C."/>
            <person name="Jiao X."/>
            <person name="Jones K."/>
            <person name="Levin J.Z."/>
            <person name="Liu Y."/>
            <person name="Macdonald P."/>
            <person name="Melnikov A."/>
            <person name="Raley C."/>
            <person name="Sassi M."/>
            <person name="Sherman B.T."/>
            <person name="Song X."/>
            <person name="Sykes S."/>
            <person name="Tran B."/>
            <person name="Walsh L."/>
            <person name="Xia Y."/>
            <person name="Yang J."/>
            <person name="Young S."/>
            <person name="Zeng Q."/>
            <person name="Zheng X."/>
            <person name="Stephens R."/>
            <person name="Nusbaum C."/>
            <person name="Birren B.W."/>
            <person name="Azadi P."/>
            <person name="Lempicki R.A."/>
            <person name="Cuomo C.A."/>
            <person name="Kovacs J.A."/>
        </authorList>
    </citation>
    <scope>NUCLEOTIDE SEQUENCE [LARGE SCALE GENOMIC DNA]</scope>
    <source>
        <strain evidence="11">RU7</strain>
    </source>
</reference>
<dbReference type="GO" id="GO:0016592">
    <property type="term" value="C:mediator complex"/>
    <property type="evidence" value="ECO:0007669"/>
    <property type="project" value="InterPro"/>
</dbReference>
<evidence type="ECO:0000256" key="9">
    <source>
        <dbReference type="SAM" id="MobiDB-lite"/>
    </source>
</evidence>
<name>A0A0W4ZQ21_PNEJ7</name>
<evidence type="ECO:0000256" key="8">
    <source>
        <dbReference type="RuleBase" id="RU364141"/>
    </source>
</evidence>
<evidence type="ECO:0000313" key="10">
    <source>
        <dbReference type="EMBL" id="KTW30451.1"/>
    </source>
</evidence>
<dbReference type="GeneID" id="28940252"/>
<dbReference type="GO" id="GO:0070847">
    <property type="term" value="C:core mediator complex"/>
    <property type="evidence" value="ECO:0007669"/>
    <property type="project" value="TreeGrafter"/>
</dbReference>
<dbReference type="OrthoDB" id="1929813at2759"/>
<evidence type="ECO:0000256" key="3">
    <source>
        <dbReference type="ARBA" id="ARBA00020629"/>
    </source>
</evidence>
<comment type="similarity">
    <text evidence="2 8">Belongs to the Mediator complex subunit 4 family.</text>
</comment>
<accession>A0A0W4ZQ21</accession>
<keyword evidence="8" id="KW-0010">Activator</keyword>
<organism evidence="10 11">
    <name type="scientific">Pneumocystis jirovecii (strain RU7)</name>
    <name type="common">Human pneumocystis pneumonia agent</name>
    <dbReference type="NCBI Taxonomy" id="1408657"/>
    <lineage>
        <taxon>Eukaryota</taxon>
        <taxon>Fungi</taxon>
        <taxon>Dikarya</taxon>
        <taxon>Ascomycota</taxon>
        <taxon>Taphrinomycotina</taxon>
        <taxon>Pneumocystomycetes</taxon>
        <taxon>Pneumocystaceae</taxon>
        <taxon>Pneumocystis</taxon>
    </lineage>
</organism>
<dbReference type="STRING" id="1408657.A0A0W4ZQ21"/>
<evidence type="ECO:0000313" key="11">
    <source>
        <dbReference type="Proteomes" id="UP000053447"/>
    </source>
</evidence>
<keyword evidence="4 8" id="KW-0805">Transcription regulation</keyword>
<dbReference type="PANTHER" id="PTHR13208">
    <property type="entry name" value="MEDIATOR OF RNA POLYMERASE II TRANSCRIPTION SUBUNIT 4"/>
    <property type="match status" value="1"/>
</dbReference>
<protein>
    <recommendedName>
        <fullName evidence="3 8">Mediator of RNA polymerase II transcription subunit 4</fullName>
    </recommendedName>
    <alternativeName>
        <fullName evidence="7 8">Mediator complex subunit 4</fullName>
    </alternativeName>
</protein>
<keyword evidence="5 8" id="KW-0804">Transcription</keyword>
<dbReference type="AlphaFoldDB" id="A0A0W4ZQ21"/>
<evidence type="ECO:0000256" key="5">
    <source>
        <dbReference type="ARBA" id="ARBA00023163"/>
    </source>
</evidence>
<feature type="region of interest" description="Disordered" evidence="9">
    <location>
        <begin position="179"/>
        <end position="206"/>
    </location>
</feature>
<dbReference type="VEuPathDB" id="FungiDB:T551_01734"/>
<comment type="function">
    <text evidence="8">Component of the Mediator complex, a coactivator involved in the regulated transcription of nearly all RNA polymerase II-dependent genes. Mediator functions as a bridge to convey information from gene-specific regulatory proteins to the basal RNA polymerase II transcription machinery. Mediator is recruited to promoters by direct interactions with regulatory proteins and serves as a scaffold for the assembly of a functional preinitiation complex with RNA polymerase II and the general transcription factors.</text>
</comment>
<dbReference type="EMBL" id="LFWA01000007">
    <property type="protein sequence ID" value="KTW30451.1"/>
    <property type="molecule type" value="Genomic_DNA"/>
</dbReference>
<evidence type="ECO:0000256" key="6">
    <source>
        <dbReference type="ARBA" id="ARBA00023242"/>
    </source>
</evidence>
<evidence type="ECO:0000256" key="4">
    <source>
        <dbReference type="ARBA" id="ARBA00023015"/>
    </source>
</evidence>
<dbReference type="GO" id="GO:0003712">
    <property type="term" value="F:transcription coregulator activity"/>
    <property type="evidence" value="ECO:0007669"/>
    <property type="project" value="InterPro"/>
</dbReference>
<comment type="subunit">
    <text evidence="8">Component of the Mediator complex.</text>
</comment>
<dbReference type="GO" id="GO:0006357">
    <property type="term" value="P:regulation of transcription by RNA polymerase II"/>
    <property type="evidence" value="ECO:0007669"/>
    <property type="project" value="InterPro"/>
</dbReference>
<evidence type="ECO:0000256" key="1">
    <source>
        <dbReference type="ARBA" id="ARBA00004123"/>
    </source>
</evidence>
<keyword evidence="6 8" id="KW-0539">Nucleus</keyword>
<dbReference type="RefSeq" id="XP_018229742.1">
    <property type="nucleotide sequence ID" value="XM_018373997.1"/>
</dbReference>
<keyword evidence="11" id="KW-1185">Reference proteome</keyword>
<comment type="caution">
    <text evidence="10">The sequence shown here is derived from an EMBL/GenBank/DDBJ whole genome shotgun (WGS) entry which is preliminary data.</text>
</comment>
<evidence type="ECO:0000256" key="7">
    <source>
        <dbReference type="ARBA" id="ARBA00031257"/>
    </source>
</evidence>